<dbReference type="AlphaFoldDB" id="A0A017H9Q9"/>
<dbReference type="EMBL" id="APGJ01000008">
    <property type="protein sequence ID" value="EYD70509.1"/>
    <property type="molecule type" value="Genomic_DNA"/>
</dbReference>
<comment type="caution">
    <text evidence="1">The sequence shown here is derived from an EMBL/GenBank/DDBJ whole genome shotgun (WGS) entry which is preliminary data.</text>
</comment>
<organism evidence="1 2">
    <name type="scientific">Limimaricola hongkongensis DSM 17492</name>
    <dbReference type="NCBI Taxonomy" id="1122180"/>
    <lineage>
        <taxon>Bacteria</taxon>
        <taxon>Pseudomonadati</taxon>
        <taxon>Pseudomonadota</taxon>
        <taxon>Alphaproteobacteria</taxon>
        <taxon>Rhodobacterales</taxon>
        <taxon>Paracoccaceae</taxon>
        <taxon>Limimaricola</taxon>
    </lineage>
</organism>
<sequence length="135" mass="15345">MIAQATRLNLSDLPEDAVEKLKSLDHEGFHLLGVDAYRMRGEDQEAAFSKDAKTAIRDAFKALNASPTIKIDEPMEEIVWALDMLCFALSKGEDLDKQDCQAFWSVANKARDLATEYRDQTREVRQRLRALKESV</sequence>
<dbReference type="PATRIC" id="fig|1122180.6.peg.3134"/>
<dbReference type="Proteomes" id="UP000025047">
    <property type="component" value="Unassembled WGS sequence"/>
</dbReference>
<protein>
    <submittedName>
        <fullName evidence="1">Uncharacterized protein</fullName>
    </submittedName>
</protein>
<accession>A0A017H9Q9</accession>
<evidence type="ECO:0000313" key="1">
    <source>
        <dbReference type="EMBL" id="EYD70509.1"/>
    </source>
</evidence>
<name>A0A017H9Q9_9RHOB</name>
<proteinExistence type="predicted"/>
<gene>
    <name evidence="1" type="ORF">Lokhon_03142</name>
</gene>
<evidence type="ECO:0000313" key="2">
    <source>
        <dbReference type="Proteomes" id="UP000025047"/>
    </source>
</evidence>
<reference evidence="1 2" key="1">
    <citation type="submission" date="2013-03" db="EMBL/GenBank/DDBJ databases">
        <authorList>
            <person name="Fiebig A."/>
            <person name="Goeker M."/>
            <person name="Klenk H.-P.P."/>
        </authorList>
    </citation>
    <scope>NUCLEOTIDE SEQUENCE [LARGE SCALE GENOMIC DNA]</scope>
    <source>
        <strain evidence="1 2">DSM 17492</strain>
    </source>
</reference>
<dbReference type="HOGENOM" id="CLU_1883221_0_0_5"/>
<keyword evidence="2" id="KW-1185">Reference proteome</keyword>